<dbReference type="CDD" id="cd03794">
    <property type="entry name" value="GT4_WbuB-like"/>
    <property type="match status" value="1"/>
</dbReference>
<protein>
    <submittedName>
        <fullName evidence="4">Glycosyltransferase family 4 protein</fullName>
    </submittedName>
</protein>
<feature type="domain" description="Glycosyl transferase family 1" evidence="2">
    <location>
        <begin position="219"/>
        <end position="388"/>
    </location>
</feature>
<dbReference type="InterPro" id="IPR001296">
    <property type="entry name" value="Glyco_trans_1"/>
</dbReference>
<sequence length="411" mass="46316">MTVSSPSVVMLTADRQIDRRILQEAQSLRARGWQVTLIAMPEDAPAPLPAGLDVIRVGAGNTGTPSRESFILDAYRVIRSLLPMNGRLMRFAKQVAWSYVVDQEQFYQRLYGASALQFRPTVFVAHDLPMLAVAHRAAHACGARLVYDSHELFAEQEFSNSERKRWRHIEGQHIGACDAVITVNPSIARELETRYELENPVNVIYNAAYLESPSPAKGKLRRQLGLPDDARILLMQGGLSAGRNIDTLVRAMAKVKTQDVHLVLLGDGQITRYLKRMVRSLHLENRVYFHPAVPQHALPEYTIDADLGVIPYLASCLNNRYCTPNKLFEYVAAELPMLASDLPEISRIVNEFNLGLTTDFGSEASIAQGIDNCFAKSDRLVQWRQNAARARNQLCWEQEERKLISIFEAFR</sequence>
<dbReference type="InterPro" id="IPR028098">
    <property type="entry name" value="Glyco_trans_4-like_N"/>
</dbReference>
<dbReference type="Pfam" id="PF00534">
    <property type="entry name" value="Glycos_transf_1"/>
    <property type="match status" value="1"/>
</dbReference>
<feature type="domain" description="Glycosyltransferase subfamily 4-like N-terminal" evidence="3">
    <location>
        <begin position="19"/>
        <end position="206"/>
    </location>
</feature>
<name>A0ABY8GNK0_9BURK</name>
<keyword evidence="5" id="KW-1185">Reference proteome</keyword>
<evidence type="ECO:0000313" key="4">
    <source>
        <dbReference type="EMBL" id="WFP06400.1"/>
    </source>
</evidence>
<dbReference type="Proteomes" id="UP001214170">
    <property type="component" value="Chromosome"/>
</dbReference>
<dbReference type="EMBL" id="CP121261">
    <property type="protein sequence ID" value="WFP06400.1"/>
    <property type="molecule type" value="Genomic_DNA"/>
</dbReference>
<dbReference type="PANTHER" id="PTHR46401:SF2">
    <property type="entry name" value="GLYCOSYLTRANSFERASE WBBK-RELATED"/>
    <property type="match status" value="1"/>
</dbReference>
<dbReference type="SUPFAM" id="SSF53756">
    <property type="entry name" value="UDP-Glycosyltransferase/glycogen phosphorylase"/>
    <property type="match status" value="1"/>
</dbReference>
<organism evidence="4 5">
    <name type="scientific">Achromobacter spanius</name>
    <dbReference type="NCBI Taxonomy" id="217203"/>
    <lineage>
        <taxon>Bacteria</taxon>
        <taxon>Pseudomonadati</taxon>
        <taxon>Pseudomonadota</taxon>
        <taxon>Betaproteobacteria</taxon>
        <taxon>Burkholderiales</taxon>
        <taxon>Alcaligenaceae</taxon>
        <taxon>Achromobacter</taxon>
    </lineage>
</organism>
<dbReference type="Pfam" id="PF13579">
    <property type="entry name" value="Glyco_trans_4_4"/>
    <property type="match status" value="1"/>
</dbReference>
<proteinExistence type="predicted"/>
<evidence type="ECO:0000259" key="3">
    <source>
        <dbReference type="Pfam" id="PF13579"/>
    </source>
</evidence>
<dbReference type="PANTHER" id="PTHR46401">
    <property type="entry name" value="GLYCOSYLTRANSFERASE WBBK-RELATED"/>
    <property type="match status" value="1"/>
</dbReference>
<gene>
    <name evidence="4" type="ORF">P8T11_18950</name>
</gene>
<dbReference type="Gene3D" id="3.40.50.2000">
    <property type="entry name" value="Glycogen Phosphorylase B"/>
    <property type="match status" value="2"/>
</dbReference>
<keyword evidence="1" id="KW-0808">Transferase</keyword>
<dbReference type="RefSeq" id="WP_268080546.1">
    <property type="nucleotide sequence ID" value="NZ_CP106885.1"/>
</dbReference>
<accession>A0ABY8GNK0</accession>
<reference evidence="4 5" key="1">
    <citation type="submission" date="2023-03" db="EMBL/GenBank/DDBJ databases">
        <title>Achromobacter spanius LIG8.</title>
        <authorList>
            <person name="Shrestha S."/>
        </authorList>
    </citation>
    <scope>NUCLEOTIDE SEQUENCE [LARGE SCALE GENOMIC DNA]</scope>
    <source>
        <strain evidence="4 5">LIG8</strain>
    </source>
</reference>
<evidence type="ECO:0000256" key="1">
    <source>
        <dbReference type="ARBA" id="ARBA00022679"/>
    </source>
</evidence>
<evidence type="ECO:0000259" key="2">
    <source>
        <dbReference type="Pfam" id="PF00534"/>
    </source>
</evidence>
<evidence type="ECO:0000313" key="5">
    <source>
        <dbReference type="Proteomes" id="UP001214170"/>
    </source>
</evidence>